<dbReference type="Proteomes" id="UP000265566">
    <property type="component" value="Chromosome 2"/>
</dbReference>
<gene>
    <name evidence="1" type="ORF">MtrunA17_Chr2g0311971</name>
</gene>
<evidence type="ECO:0000313" key="1">
    <source>
        <dbReference type="EMBL" id="RHN74584.1"/>
    </source>
</evidence>
<reference evidence="1" key="1">
    <citation type="journal article" date="2018" name="Nat. Plants">
        <title>Whole-genome landscape of Medicago truncatula symbiotic genes.</title>
        <authorList>
            <person name="Pecrix Y."/>
            <person name="Gamas P."/>
            <person name="Carrere S."/>
        </authorList>
    </citation>
    <scope>NUCLEOTIDE SEQUENCE</scope>
    <source>
        <tissue evidence="1">Leaves</tissue>
    </source>
</reference>
<name>A0A396JBZ4_MEDTR</name>
<organism evidence="1">
    <name type="scientific">Medicago truncatula</name>
    <name type="common">Barrel medic</name>
    <name type="synonym">Medicago tribuloides</name>
    <dbReference type="NCBI Taxonomy" id="3880"/>
    <lineage>
        <taxon>Eukaryota</taxon>
        <taxon>Viridiplantae</taxon>
        <taxon>Streptophyta</taxon>
        <taxon>Embryophyta</taxon>
        <taxon>Tracheophyta</taxon>
        <taxon>Spermatophyta</taxon>
        <taxon>Magnoliopsida</taxon>
        <taxon>eudicotyledons</taxon>
        <taxon>Gunneridae</taxon>
        <taxon>Pentapetalae</taxon>
        <taxon>rosids</taxon>
        <taxon>fabids</taxon>
        <taxon>Fabales</taxon>
        <taxon>Fabaceae</taxon>
        <taxon>Papilionoideae</taxon>
        <taxon>50 kb inversion clade</taxon>
        <taxon>NPAAA clade</taxon>
        <taxon>Hologalegina</taxon>
        <taxon>IRL clade</taxon>
        <taxon>Trifolieae</taxon>
        <taxon>Medicago</taxon>
    </lineage>
</organism>
<dbReference type="AlphaFoldDB" id="A0A396JBZ4"/>
<comment type="caution">
    <text evidence="1">The sequence shown here is derived from an EMBL/GenBank/DDBJ whole genome shotgun (WGS) entry which is preliminary data.</text>
</comment>
<accession>A0A396JBZ4</accession>
<proteinExistence type="predicted"/>
<protein>
    <submittedName>
        <fullName evidence="1">Uncharacterized protein</fullName>
    </submittedName>
</protein>
<sequence>MEGNEKISKTKDSSWVKDQKRVLFIFITKCTREIGRMSYTLHNRM</sequence>
<dbReference type="EMBL" id="PSQE01000002">
    <property type="protein sequence ID" value="RHN74584.1"/>
    <property type="molecule type" value="Genomic_DNA"/>
</dbReference>
<dbReference type="Gramene" id="rna10678">
    <property type="protein sequence ID" value="RHN74584.1"/>
    <property type="gene ID" value="gene10678"/>
</dbReference>